<dbReference type="Proteomes" id="UP000034182">
    <property type="component" value="Unassembled WGS sequence"/>
</dbReference>
<sequence length="119" mass="13094">MIPQMPFRFYGSLEASFLTAAEPTSYAYNPRSSVYSSSTTLYKERGPQIIEPHPPTRRAASEDGHEESRARQGEAAEQSKAPSEPSSSRSSSRNSSPKRPMNVDLLSSAPRMNATRLMG</sequence>
<dbReference type="GeneID" id="92011524"/>
<gene>
    <name evidence="2" type="ORF">SLS55_007439</name>
    <name evidence="3" type="ORF">UCDDS831_g05236</name>
</gene>
<dbReference type="EMBL" id="LAQI01000111">
    <property type="protein sequence ID" value="KKY19577.1"/>
    <property type="molecule type" value="Genomic_DNA"/>
</dbReference>
<evidence type="ECO:0000313" key="5">
    <source>
        <dbReference type="Proteomes" id="UP001430584"/>
    </source>
</evidence>
<dbReference type="EMBL" id="JAJVCZ030000007">
    <property type="protein sequence ID" value="KAL0258266.1"/>
    <property type="molecule type" value="Genomic_DNA"/>
</dbReference>
<feature type="compositionally biased region" description="Low complexity" evidence="1">
    <location>
        <begin position="75"/>
        <end position="99"/>
    </location>
</feature>
<accession>A0A0G2E9A1</accession>
<proteinExistence type="predicted"/>
<name>A0A0G2E9A1_9PEZI</name>
<feature type="compositionally biased region" description="Polar residues" evidence="1">
    <location>
        <begin position="28"/>
        <end position="41"/>
    </location>
</feature>
<reference evidence="3 4" key="1">
    <citation type="submission" date="2015-03" db="EMBL/GenBank/DDBJ databases">
        <authorList>
            <person name="Morales-Cruz A."/>
            <person name="Amrine K.C."/>
            <person name="Cantu D."/>
        </authorList>
    </citation>
    <scope>NUCLEOTIDE SEQUENCE [LARGE SCALE GENOMIC DNA]</scope>
    <source>
        <strain evidence="3">DS831</strain>
    </source>
</reference>
<dbReference type="RefSeq" id="XP_066631295.1">
    <property type="nucleotide sequence ID" value="XM_066778858.1"/>
</dbReference>
<feature type="compositionally biased region" description="Basic and acidic residues" evidence="1">
    <location>
        <begin position="59"/>
        <end position="74"/>
    </location>
</feature>
<feature type="region of interest" description="Disordered" evidence="1">
    <location>
        <begin position="28"/>
        <end position="119"/>
    </location>
</feature>
<reference evidence="3 4" key="2">
    <citation type="submission" date="2015-05" db="EMBL/GenBank/DDBJ databases">
        <title>Distinctive expansion of gene families associated with plant cell wall degradation and secondary metabolism in the genomes of grapevine trunk pathogens.</title>
        <authorList>
            <person name="Lawrence D.P."/>
            <person name="Travadon R."/>
            <person name="Rolshausen P.E."/>
            <person name="Baumgartner K."/>
        </authorList>
    </citation>
    <scope>NUCLEOTIDE SEQUENCE [LARGE SCALE GENOMIC DNA]</scope>
    <source>
        <strain evidence="3">DS831</strain>
    </source>
</reference>
<evidence type="ECO:0000313" key="2">
    <source>
        <dbReference type="EMBL" id="KAL0258266.1"/>
    </source>
</evidence>
<dbReference type="Proteomes" id="UP001430584">
    <property type="component" value="Unassembled WGS sequence"/>
</dbReference>
<organism evidence="3 4">
    <name type="scientific">Diplodia seriata</name>
    <dbReference type="NCBI Taxonomy" id="420778"/>
    <lineage>
        <taxon>Eukaryota</taxon>
        <taxon>Fungi</taxon>
        <taxon>Dikarya</taxon>
        <taxon>Ascomycota</taxon>
        <taxon>Pezizomycotina</taxon>
        <taxon>Dothideomycetes</taxon>
        <taxon>Dothideomycetes incertae sedis</taxon>
        <taxon>Botryosphaeriales</taxon>
        <taxon>Botryosphaeriaceae</taxon>
        <taxon>Diplodia</taxon>
    </lineage>
</organism>
<reference evidence="2 5" key="3">
    <citation type="submission" date="2024-02" db="EMBL/GenBank/DDBJ databases">
        <title>De novo assembly and annotation of 12 fungi associated with fruit tree decline syndrome in Ontario, Canada.</title>
        <authorList>
            <person name="Sulman M."/>
            <person name="Ellouze W."/>
            <person name="Ilyukhin E."/>
        </authorList>
    </citation>
    <scope>NUCLEOTIDE SEQUENCE [LARGE SCALE GENOMIC DNA]</scope>
    <source>
        <strain evidence="2 5">FDS-637</strain>
    </source>
</reference>
<evidence type="ECO:0000256" key="1">
    <source>
        <dbReference type="SAM" id="MobiDB-lite"/>
    </source>
</evidence>
<comment type="caution">
    <text evidence="3">The sequence shown here is derived from an EMBL/GenBank/DDBJ whole genome shotgun (WGS) entry which is preliminary data.</text>
</comment>
<keyword evidence="5" id="KW-1185">Reference proteome</keyword>
<evidence type="ECO:0000313" key="3">
    <source>
        <dbReference type="EMBL" id="KKY19577.1"/>
    </source>
</evidence>
<dbReference type="AlphaFoldDB" id="A0A0G2E9A1"/>
<protein>
    <submittedName>
        <fullName evidence="3">Uncharacterized protein</fullName>
    </submittedName>
</protein>
<evidence type="ECO:0000313" key="4">
    <source>
        <dbReference type="Proteomes" id="UP000034182"/>
    </source>
</evidence>